<dbReference type="InterPro" id="IPR011047">
    <property type="entry name" value="Quinoprotein_ADH-like_sf"/>
</dbReference>
<dbReference type="InterPro" id="IPR015943">
    <property type="entry name" value="WD40/YVTN_repeat-like_dom_sf"/>
</dbReference>
<organism evidence="4 5">
    <name type="scientific">Roseimaritima ulvae</name>
    <dbReference type="NCBI Taxonomy" id="980254"/>
    <lineage>
        <taxon>Bacteria</taxon>
        <taxon>Pseudomonadati</taxon>
        <taxon>Planctomycetota</taxon>
        <taxon>Planctomycetia</taxon>
        <taxon>Pirellulales</taxon>
        <taxon>Pirellulaceae</taxon>
        <taxon>Roseimaritima</taxon>
    </lineage>
</organism>
<dbReference type="InterPro" id="IPR002372">
    <property type="entry name" value="PQQ_rpt_dom"/>
</dbReference>
<dbReference type="SMART" id="SM00560">
    <property type="entry name" value="LamGL"/>
    <property type="match status" value="1"/>
</dbReference>
<dbReference type="Pfam" id="PF13385">
    <property type="entry name" value="Laminin_G_3"/>
    <property type="match status" value="1"/>
</dbReference>
<dbReference type="Gene3D" id="2.60.120.200">
    <property type="match status" value="1"/>
</dbReference>
<dbReference type="InterPro" id="IPR013320">
    <property type="entry name" value="ConA-like_dom_sf"/>
</dbReference>
<evidence type="ECO:0000259" key="3">
    <source>
        <dbReference type="SMART" id="SM00560"/>
    </source>
</evidence>
<dbReference type="GO" id="GO:0003993">
    <property type="term" value="F:acid phosphatase activity"/>
    <property type="evidence" value="ECO:0007669"/>
    <property type="project" value="InterPro"/>
</dbReference>
<evidence type="ECO:0000256" key="1">
    <source>
        <dbReference type="ARBA" id="ARBA00022729"/>
    </source>
</evidence>
<protein>
    <submittedName>
        <fullName evidence="4">PQQ enzyme repeat protein</fullName>
    </submittedName>
</protein>
<keyword evidence="1" id="KW-0732">Signal</keyword>
<dbReference type="RefSeq" id="WP_068138499.1">
    <property type="nucleotide sequence ID" value="NZ_CP042914.1"/>
</dbReference>
<dbReference type="EMBL" id="CP042914">
    <property type="protein sequence ID" value="QEG39242.1"/>
    <property type="molecule type" value="Genomic_DNA"/>
</dbReference>
<dbReference type="PANTHER" id="PTHR34512:SF30">
    <property type="entry name" value="OUTER MEMBRANE PROTEIN ASSEMBLY FACTOR BAMB"/>
    <property type="match status" value="1"/>
</dbReference>
<dbReference type="SUPFAM" id="SSF50998">
    <property type="entry name" value="Quinoprotein alcohol dehydrogenase-like"/>
    <property type="match status" value="1"/>
</dbReference>
<dbReference type="AlphaFoldDB" id="A0A5B9QMZ2"/>
<dbReference type="InterPro" id="IPR008963">
    <property type="entry name" value="Purple_acid_Pase-like_N"/>
</dbReference>
<feature type="domain" description="LamG-like jellyroll fold" evidence="3">
    <location>
        <begin position="73"/>
        <end position="220"/>
    </location>
</feature>
<proteinExistence type="predicted"/>
<dbReference type="PANTHER" id="PTHR34512">
    <property type="entry name" value="CELL SURFACE PROTEIN"/>
    <property type="match status" value="1"/>
</dbReference>
<sequence precursor="true">MLCVAFANAQQPQRVQQWRFEQTNFSGSVLRGLGSAKATTVKPPEFDDEGLLIFSGEQHLLVDQSSVPDLPRGSFTVEAWVRLEQTDRWGGMFGCLQKVDASGGALNGWKGWSLGTNAERFEMRCSDGDKLIAATATDPIAFGEWQHVVGVCDTTKSELRLYIDGKLSAEMGFVADSISYPDASFNTPLAIGWCEAEGKAYSIMGHVRELRLYEGVADESLIAAHVEWSQELPDRALEFSVRPGVRFLTPTSAEIRWDTTVAGEAGVAYGPTKKLGKIAFSSSTGRSHRVTLTDLIPGKNYWYRFGLVEDGKRTFSPLYQFDGTMNYSPPVTDVAADQELVDRIRSSLDQLGGFAVVEQGIDPAWAEAVADATSMTVVVCADEQQQMDQLRRRWYEQDAYGIRLSVQDPSSVPAAFSNLVVVDGAGALDGLRWRSATGCVIALHQRPEAAELQWQKFGSDAWFGRPANTSEKVAEWGHQYGSAGNAVYSGERLDEIDKTEDLEMRWIGRPGADFGTDRQPRMPAPLAIGGRLFHQGMNRMIALDAFNGAVLWSLEIPDLRRVNLPRDSSNWCADANQLYVAVKDRLWVIDAASGTMKDALVLPEPFAEAHEWGYLANTDDLIIGSATKAGSAYTSFFGRYNWFEASDAASTAKVSGDALVAYEKTAGSVRWTYPADGIVHSTIAIEGSHIYFVEVDDPSLKDAKTGKLLDSQIWPSASIVCLDSRTGEKLWQSASPVSQDQVLISFGISDDSQYILQTSAGGYYQLAAFDAETGKPTWSRDVKWSADDHSAHFQHAIAMNDRLYVHPEILDASDGSVIQTGTLGTRRGCATPVGLGNAVLFRGGSGPISFWSLKSDTRTEITRMRPSCWLSTIAAQGMLFSPEGGGGCSCGGWMETSIGFAPKSSKVKK</sequence>
<evidence type="ECO:0000313" key="5">
    <source>
        <dbReference type="Proteomes" id="UP000325286"/>
    </source>
</evidence>
<gene>
    <name evidence="4" type="ORF">UC8_12030</name>
</gene>
<dbReference type="KEGG" id="rul:UC8_12030"/>
<evidence type="ECO:0000256" key="2">
    <source>
        <dbReference type="ARBA" id="ARBA00023157"/>
    </source>
</evidence>
<dbReference type="Pfam" id="PF13360">
    <property type="entry name" value="PQQ_2"/>
    <property type="match status" value="1"/>
</dbReference>
<dbReference type="SUPFAM" id="SSF49899">
    <property type="entry name" value="Concanavalin A-like lectins/glucanases"/>
    <property type="match status" value="1"/>
</dbReference>
<reference evidence="4 5" key="1">
    <citation type="submission" date="2019-08" db="EMBL/GenBank/DDBJ databases">
        <title>Deep-cultivation of Planctomycetes and their phenomic and genomic characterization uncovers novel biology.</title>
        <authorList>
            <person name="Wiegand S."/>
            <person name="Jogler M."/>
            <person name="Boedeker C."/>
            <person name="Pinto D."/>
            <person name="Vollmers J."/>
            <person name="Rivas-Marin E."/>
            <person name="Kohn T."/>
            <person name="Peeters S.H."/>
            <person name="Heuer A."/>
            <person name="Rast P."/>
            <person name="Oberbeckmann S."/>
            <person name="Bunk B."/>
            <person name="Jeske O."/>
            <person name="Meyerdierks A."/>
            <person name="Storesund J.E."/>
            <person name="Kallscheuer N."/>
            <person name="Luecker S."/>
            <person name="Lage O.M."/>
            <person name="Pohl T."/>
            <person name="Merkel B.J."/>
            <person name="Hornburger P."/>
            <person name="Mueller R.-W."/>
            <person name="Bruemmer F."/>
            <person name="Labrenz M."/>
            <person name="Spormann A.M."/>
            <person name="Op den Camp H."/>
            <person name="Overmann J."/>
            <person name="Amann R."/>
            <person name="Jetten M.S.M."/>
            <person name="Mascher T."/>
            <person name="Medema M.H."/>
            <person name="Devos D.P."/>
            <person name="Kaster A.-K."/>
            <person name="Ovreas L."/>
            <person name="Rohde M."/>
            <person name="Galperin M.Y."/>
            <person name="Jogler C."/>
        </authorList>
    </citation>
    <scope>NUCLEOTIDE SEQUENCE [LARGE SCALE GENOMIC DNA]</scope>
    <source>
        <strain evidence="4 5">UC8</strain>
    </source>
</reference>
<dbReference type="Gene3D" id="2.130.10.10">
    <property type="entry name" value="YVTN repeat-like/Quinoprotein amine dehydrogenase"/>
    <property type="match status" value="1"/>
</dbReference>
<dbReference type="SUPFAM" id="SSF49363">
    <property type="entry name" value="Purple acid phosphatase, N-terminal domain"/>
    <property type="match status" value="1"/>
</dbReference>
<name>A0A5B9QMZ2_9BACT</name>
<accession>A0A5B9QMZ2</accession>
<dbReference type="InterPro" id="IPR006558">
    <property type="entry name" value="LamG-like"/>
</dbReference>
<keyword evidence="2" id="KW-1015">Disulfide bond</keyword>
<dbReference type="Proteomes" id="UP000325286">
    <property type="component" value="Chromosome"/>
</dbReference>
<evidence type="ECO:0000313" key="4">
    <source>
        <dbReference type="EMBL" id="QEG39242.1"/>
    </source>
</evidence>
<keyword evidence="5" id="KW-1185">Reference proteome</keyword>
<dbReference type="GO" id="GO:0046872">
    <property type="term" value="F:metal ion binding"/>
    <property type="evidence" value="ECO:0007669"/>
    <property type="project" value="InterPro"/>
</dbReference>